<feature type="domain" description="Methyltransferase type 12" evidence="1">
    <location>
        <begin position="44"/>
        <end position="141"/>
    </location>
</feature>
<protein>
    <submittedName>
        <fullName evidence="2">Methyltransferase</fullName>
    </submittedName>
</protein>
<dbReference type="PANTHER" id="PTHR43861">
    <property type="entry name" value="TRANS-ACONITATE 2-METHYLTRANSFERASE-RELATED"/>
    <property type="match status" value="1"/>
</dbReference>
<dbReference type="Proteomes" id="UP001364890">
    <property type="component" value="Unassembled WGS sequence"/>
</dbReference>
<dbReference type="EMBL" id="JBAWSY010000015">
    <property type="protein sequence ID" value="MEI4771051.1"/>
    <property type="molecule type" value="Genomic_DNA"/>
</dbReference>
<evidence type="ECO:0000259" key="1">
    <source>
        <dbReference type="Pfam" id="PF08242"/>
    </source>
</evidence>
<dbReference type="Gene3D" id="3.40.50.150">
    <property type="entry name" value="Vaccinia Virus protein VP39"/>
    <property type="match status" value="1"/>
</dbReference>
<dbReference type="PANTHER" id="PTHR43861:SF6">
    <property type="entry name" value="METHYLTRANSFERASE TYPE 11"/>
    <property type="match status" value="1"/>
</dbReference>
<dbReference type="RefSeq" id="WP_336498624.1">
    <property type="nucleotide sequence ID" value="NZ_JBAWSY010000015.1"/>
</dbReference>
<keyword evidence="3" id="KW-1185">Reference proteome</keyword>
<evidence type="ECO:0000313" key="2">
    <source>
        <dbReference type="EMBL" id="MEI4771051.1"/>
    </source>
</evidence>
<gene>
    <name evidence="2" type="ORF">WAX74_15620</name>
</gene>
<keyword evidence="2" id="KW-0808">Transferase</keyword>
<dbReference type="InterPro" id="IPR029063">
    <property type="entry name" value="SAM-dependent_MTases_sf"/>
</dbReference>
<sequence>MDFDTTMAEQYDRGIRRALPTYDSMLRLIQTFLRANTNEEANILVVGAGGGNEVSSFSLNNPRWTFTGVDPSETMLTVATEKCKDAGVSDRVELIQGTVEDVEGLANFDAATCILVLHFIHAYEEKLKTLQEIHSRLKNGAPFVLISKYGEPTSDEFKERLALWKSYWLDTTKLSIEEVEEMERDILSLSYLPEEAIVQLLAEAGFIRVAKFFSTTLFGGWICFKE</sequence>
<dbReference type="SUPFAM" id="SSF53335">
    <property type="entry name" value="S-adenosyl-L-methionine-dependent methyltransferases"/>
    <property type="match status" value="1"/>
</dbReference>
<dbReference type="GO" id="GO:0008168">
    <property type="term" value="F:methyltransferase activity"/>
    <property type="evidence" value="ECO:0007669"/>
    <property type="project" value="UniProtKB-KW"/>
</dbReference>
<comment type="caution">
    <text evidence="2">The sequence shown here is derived from an EMBL/GenBank/DDBJ whole genome shotgun (WGS) entry which is preliminary data.</text>
</comment>
<name>A0ABU8F7R4_9BACI</name>
<keyword evidence="2" id="KW-0489">Methyltransferase</keyword>
<dbReference type="GO" id="GO:0032259">
    <property type="term" value="P:methylation"/>
    <property type="evidence" value="ECO:0007669"/>
    <property type="project" value="UniProtKB-KW"/>
</dbReference>
<proteinExistence type="predicted"/>
<reference evidence="2 3" key="1">
    <citation type="submission" date="2024-01" db="EMBL/GenBank/DDBJ databases">
        <title>Seven novel Bacillus-like species.</title>
        <authorList>
            <person name="Liu G."/>
        </authorList>
    </citation>
    <scope>NUCLEOTIDE SEQUENCE [LARGE SCALE GENOMIC DNA]</scope>
    <source>
        <strain evidence="2 3">FJAT-51614</strain>
    </source>
</reference>
<accession>A0ABU8F7R4</accession>
<dbReference type="Pfam" id="PF08242">
    <property type="entry name" value="Methyltransf_12"/>
    <property type="match status" value="1"/>
</dbReference>
<dbReference type="InterPro" id="IPR013217">
    <property type="entry name" value="Methyltransf_12"/>
</dbReference>
<organism evidence="2 3">
    <name type="scientific">Psychrobacillus mangrovi</name>
    <dbReference type="NCBI Taxonomy" id="3117745"/>
    <lineage>
        <taxon>Bacteria</taxon>
        <taxon>Bacillati</taxon>
        <taxon>Bacillota</taxon>
        <taxon>Bacilli</taxon>
        <taxon>Bacillales</taxon>
        <taxon>Bacillaceae</taxon>
        <taxon>Psychrobacillus</taxon>
    </lineage>
</organism>
<evidence type="ECO:0000313" key="3">
    <source>
        <dbReference type="Proteomes" id="UP001364890"/>
    </source>
</evidence>